<dbReference type="RefSeq" id="WP_010753462.1">
    <property type="nucleotide sequence ID" value="NZ_CABJBY010000003.1"/>
</dbReference>
<dbReference type="Gene3D" id="3.30.1330.30">
    <property type="match status" value="1"/>
</dbReference>
<accession>A0AAW8U1Y5</accession>
<name>A0AAW8U1Y5_9ENTE</name>
<dbReference type="SUPFAM" id="SSF55315">
    <property type="entry name" value="L30e-like"/>
    <property type="match status" value="1"/>
</dbReference>
<dbReference type="Pfam" id="PF01248">
    <property type="entry name" value="Ribosomal_L7Ae"/>
    <property type="match status" value="1"/>
</dbReference>
<dbReference type="InterPro" id="IPR029064">
    <property type="entry name" value="Ribosomal_eL30-like_sf"/>
</dbReference>
<comment type="caution">
    <text evidence="2">The sequence shown here is derived from an EMBL/GenBank/DDBJ whole genome shotgun (WGS) entry which is preliminary data.</text>
</comment>
<dbReference type="GeneID" id="78365857"/>
<evidence type="ECO:0000259" key="1">
    <source>
        <dbReference type="Pfam" id="PF01248"/>
    </source>
</evidence>
<dbReference type="NCBIfam" id="NF005585">
    <property type="entry name" value="PRK07283.1"/>
    <property type="match status" value="1"/>
</dbReference>
<sequence>MGNKAKSLNLLGLAMRAGQLVTGEEGVLKEIRGNKAQLVLIATDAGASTHKRIQDKTTYYEIPFYDGFTQAEISHAIGRSRTTIAVMDAGFAKKLKELLQSEG</sequence>
<dbReference type="Proteomes" id="UP001256711">
    <property type="component" value="Unassembled WGS sequence"/>
</dbReference>
<evidence type="ECO:0000313" key="3">
    <source>
        <dbReference type="Proteomes" id="UP001256711"/>
    </source>
</evidence>
<evidence type="ECO:0000313" key="2">
    <source>
        <dbReference type="EMBL" id="MDT2810702.1"/>
    </source>
</evidence>
<proteinExistence type="predicted"/>
<organism evidence="2 3">
    <name type="scientific">Enterococcus asini</name>
    <dbReference type="NCBI Taxonomy" id="57732"/>
    <lineage>
        <taxon>Bacteria</taxon>
        <taxon>Bacillati</taxon>
        <taxon>Bacillota</taxon>
        <taxon>Bacilli</taxon>
        <taxon>Lactobacillales</taxon>
        <taxon>Enterococcaceae</taxon>
        <taxon>Enterococcus</taxon>
    </lineage>
</organism>
<dbReference type="AlphaFoldDB" id="A0AAW8U1Y5"/>
<gene>
    <name evidence="2" type="ORF">P7H43_09400</name>
</gene>
<feature type="domain" description="Ribosomal protein eL8/eL30/eS12/Gadd45" evidence="1">
    <location>
        <begin position="8"/>
        <end position="93"/>
    </location>
</feature>
<dbReference type="InterPro" id="IPR004038">
    <property type="entry name" value="Ribosomal_eL8/eL30/eS12/Gad45"/>
</dbReference>
<dbReference type="EMBL" id="JARQBJ010000004">
    <property type="protein sequence ID" value="MDT2810702.1"/>
    <property type="molecule type" value="Genomic_DNA"/>
</dbReference>
<reference evidence="2" key="1">
    <citation type="submission" date="2023-03" db="EMBL/GenBank/DDBJ databases">
        <authorList>
            <person name="Shen W."/>
            <person name="Cai J."/>
        </authorList>
    </citation>
    <scope>NUCLEOTIDE SEQUENCE</scope>
    <source>
        <strain evidence="2">B226-2</strain>
    </source>
</reference>
<protein>
    <submittedName>
        <fullName evidence="2">YlxQ-related RNA-binding protein</fullName>
    </submittedName>
</protein>